<evidence type="ECO:0000256" key="1">
    <source>
        <dbReference type="SAM" id="MobiDB-lite"/>
    </source>
</evidence>
<dbReference type="EMBL" id="BMVG01000010">
    <property type="protein sequence ID" value="GHE06104.1"/>
    <property type="molecule type" value="Genomic_DNA"/>
</dbReference>
<proteinExistence type="predicted"/>
<accession>A0A918YL80</accession>
<evidence type="ECO:0000313" key="2">
    <source>
        <dbReference type="EMBL" id="GHE06104.1"/>
    </source>
</evidence>
<feature type="compositionally biased region" description="Low complexity" evidence="1">
    <location>
        <begin position="10"/>
        <end position="20"/>
    </location>
</feature>
<gene>
    <name evidence="2" type="ORF">GCM10010339_44800</name>
</gene>
<evidence type="ECO:0000313" key="3">
    <source>
        <dbReference type="Proteomes" id="UP000655443"/>
    </source>
</evidence>
<dbReference type="Proteomes" id="UP000655443">
    <property type="component" value="Unassembled WGS sequence"/>
</dbReference>
<sequence length="70" mass="7413">MTLLTHDTSAAARRPAAGTPARRRAPAPTLLSKIVVNGLLVLAATKNHRDLFAASSLIAMCPTNGPRRRP</sequence>
<feature type="region of interest" description="Disordered" evidence="1">
    <location>
        <begin position="1"/>
        <end position="26"/>
    </location>
</feature>
<keyword evidence="3" id="KW-1185">Reference proteome</keyword>
<comment type="caution">
    <text evidence="2">The sequence shown here is derived from an EMBL/GenBank/DDBJ whole genome shotgun (WGS) entry which is preliminary data.</text>
</comment>
<protein>
    <submittedName>
        <fullName evidence="2">Uncharacterized protein</fullName>
    </submittedName>
</protein>
<dbReference type="AlphaFoldDB" id="A0A918YL80"/>
<reference evidence="2" key="1">
    <citation type="journal article" date="2014" name="Int. J. Syst. Evol. Microbiol.">
        <title>Complete genome sequence of Corynebacterium casei LMG S-19264T (=DSM 44701T), isolated from a smear-ripened cheese.</title>
        <authorList>
            <consortium name="US DOE Joint Genome Institute (JGI-PGF)"/>
            <person name="Walter F."/>
            <person name="Albersmeier A."/>
            <person name="Kalinowski J."/>
            <person name="Ruckert C."/>
        </authorList>
    </citation>
    <scope>NUCLEOTIDE SEQUENCE</scope>
    <source>
        <strain evidence="2">JCM 4714</strain>
    </source>
</reference>
<reference evidence="2" key="2">
    <citation type="submission" date="2020-09" db="EMBL/GenBank/DDBJ databases">
        <authorList>
            <person name="Sun Q."/>
            <person name="Ohkuma M."/>
        </authorList>
    </citation>
    <scope>NUCLEOTIDE SEQUENCE</scope>
    <source>
        <strain evidence="2">JCM 4714</strain>
    </source>
</reference>
<dbReference type="RefSeq" id="WP_189955059.1">
    <property type="nucleotide sequence ID" value="NZ_BMVG01000010.1"/>
</dbReference>
<name>A0A918YL80_9ACTN</name>
<organism evidence="2 3">
    <name type="scientific">Streptomyces alanosinicus</name>
    <dbReference type="NCBI Taxonomy" id="68171"/>
    <lineage>
        <taxon>Bacteria</taxon>
        <taxon>Bacillati</taxon>
        <taxon>Actinomycetota</taxon>
        <taxon>Actinomycetes</taxon>
        <taxon>Kitasatosporales</taxon>
        <taxon>Streptomycetaceae</taxon>
        <taxon>Streptomyces</taxon>
    </lineage>
</organism>